<proteinExistence type="predicted"/>
<dbReference type="InParanoid" id="Q0V3D8"/>
<name>Q0V3D8_PHANO</name>
<dbReference type="KEGG" id="pno:SNOG_01476"/>
<accession>Q0V3D8</accession>
<organism evidence="1 2">
    <name type="scientific">Phaeosphaeria nodorum (strain SN15 / ATCC MYA-4574 / FGSC 10173)</name>
    <name type="common">Glume blotch fungus</name>
    <name type="synonym">Parastagonospora nodorum</name>
    <dbReference type="NCBI Taxonomy" id="321614"/>
    <lineage>
        <taxon>Eukaryota</taxon>
        <taxon>Fungi</taxon>
        <taxon>Dikarya</taxon>
        <taxon>Ascomycota</taxon>
        <taxon>Pezizomycotina</taxon>
        <taxon>Dothideomycetes</taxon>
        <taxon>Pleosporomycetidae</taxon>
        <taxon>Pleosporales</taxon>
        <taxon>Pleosporineae</taxon>
        <taxon>Phaeosphaeriaceae</taxon>
        <taxon>Parastagonospora</taxon>
    </lineage>
</organism>
<dbReference type="RefSeq" id="XP_001792114.1">
    <property type="nucleotide sequence ID" value="XM_001792062.1"/>
</dbReference>
<evidence type="ECO:0000313" key="1">
    <source>
        <dbReference type="EMBL" id="EAT91125.1"/>
    </source>
</evidence>
<reference evidence="2" key="1">
    <citation type="journal article" date="2007" name="Plant Cell">
        <title>Dothideomycete-plant interactions illuminated by genome sequencing and EST analysis of the wheat pathogen Stagonospora nodorum.</title>
        <authorList>
            <person name="Hane J.K."/>
            <person name="Lowe R.G."/>
            <person name="Solomon P.S."/>
            <person name="Tan K.C."/>
            <person name="Schoch C.L."/>
            <person name="Spatafora J.W."/>
            <person name="Crous P.W."/>
            <person name="Kodira C."/>
            <person name="Birren B.W."/>
            <person name="Galagan J.E."/>
            <person name="Torriani S.F."/>
            <person name="McDonald B.A."/>
            <person name="Oliver R.P."/>
        </authorList>
    </citation>
    <scope>NUCLEOTIDE SEQUENCE [LARGE SCALE GENOMIC DNA]</scope>
    <source>
        <strain evidence="2">SN15 / ATCC MYA-4574 / FGSC 10173</strain>
    </source>
</reference>
<protein>
    <submittedName>
        <fullName evidence="1">Uncharacterized protein</fullName>
    </submittedName>
</protein>
<dbReference type="Proteomes" id="UP000001055">
    <property type="component" value="Unassembled WGS sequence"/>
</dbReference>
<gene>
    <name evidence="1" type="ORF">SNOG_01476</name>
</gene>
<dbReference type="GeneID" id="5968959"/>
<dbReference type="VEuPathDB" id="FungiDB:JI435_014760"/>
<dbReference type="EMBL" id="CH445326">
    <property type="protein sequence ID" value="EAT91125.1"/>
    <property type="molecule type" value="Genomic_DNA"/>
</dbReference>
<sequence>MAPLGRATVPRLSAAQPFSHAADEATSAWPASLDTQILGIQVRWMNHEKAPLPLAGALPSYPDHRDQADLQGVAIVDGVARAGLRRTRIMRQRRLLFDITPGRGSPAHILCMRSDDVDECARDIFAFRWTMVDNGGV</sequence>
<dbReference type="AlphaFoldDB" id="Q0V3D8"/>
<evidence type="ECO:0000313" key="2">
    <source>
        <dbReference type="Proteomes" id="UP000001055"/>
    </source>
</evidence>